<reference evidence="3" key="1">
    <citation type="journal article" date="2019" name="Int. J. Syst. Evol. Microbiol.">
        <title>The Global Catalogue of Microorganisms (GCM) 10K type strain sequencing project: providing services to taxonomists for standard genome sequencing and annotation.</title>
        <authorList>
            <consortium name="The Broad Institute Genomics Platform"/>
            <consortium name="The Broad Institute Genome Sequencing Center for Infectious Disease"/>
            <person name="Wu L."/>
            <person name="Ma J."/>
        </authorList>
    </citation>
    <scope>NUCLEOTIDE SEQUENCE [LARGE SCALE GENOMIC DNA]</scope>
    <source>
        <strain evidence="3">JCM 17843</strain>
    </source>
</reference>
<feature type="transmembrane region" description="Helical" evidence="1">
    <location>
        <begin position="88"/>
        <end position="108"/>
    </location>
</feature>
<keyword evidence="1" id="KW-0472">Membrane</keyword>
<feature type="transmembrane region" description="Helical" evidence="1">
    <location>
        <begin position="61"/>
        <end position="81"/>
    </location>
</feature>
<protein>
    <submittedName>
        <fullName evidence="2">Uncharacterized protein</fullName>
    </submittedName>
</protein>
<feature type="transmembrane region" description="Helical" evidence="1">
    <location>
        <begin position="193"/>
        <end position="213"/>
    </location>
</feature>
<evidence type="ECO:0000313" key="2">
    <source>
        <dbReference type="EMBL" id="GGO14345.1"/>
    </source>
</evidence>
<proteinExistence type="predicted"/>
<sequence length="270" mass="28761">MIEFLLSRTALDALYLPAAICAAFIAFAPTREKPHPTGLAISLAFLMGLLMVRPLPVWPPVGGIGYLPFLGLLGLGFGLAADRPRYRLFACALFVLCLPVLTALFVGSQEYGGRLRGNVWLIYPLLIIAGMIVFGRLIGTGSRPSAGRALFFASLALGVVAWLYGSRISLHALGLAAVILSALLVLPRLGLKWPLSASFAAGSFYFTIAATLILSRDLLALPVAISFFAFFIPGMGPFLGIKHKNHRSMLELAAGSLIVLAAGLSYLYAP</sequence>
<dbReference type="RefSeq" id="WP_150005441.1">
    <property type="nucleotide sequence ID" value="NZ_BMOV01000007.1"/>
</dbReference>
<keyword evidence="3" id="KW-1185">Reference proteome</keyword>
<evidence type="ECO:0000313" key="3">
    <source>
        <dbReference type="Proteomes" id="UP000602381"/>
    </source>
</evidence>
<comment type="caution">
    <text evidence="2">The sequence shown here is derived from an EMBL/GenBank/DDBJ whole genome shotgun (WGS) entry which is preliminary data.</text>
</comment>
<dbReference type="Proteomes" id="UP000602381">
    <property type="component" value="Unassembled WGS sequence"/>
</dbReference>
<feature type="transmembrane region" description="Helical" evidence="1">
    <location>
        <begin position="13"/>
        <end position="30"/>
    </location>
</feature>
<feature type="transmembrane region" description="Helical" evidence="1">
    <location>
        <begin position="252"/>
        <end position="269"/>
    </location>
</feature>
<feature type="transmembrane region" description="Helical" evidence="1">
    <location>
        <begin position="120"/>
        <end position="139"/>
    </location>
</feature>
<dbReference type="EMBL" id="BMOV01000007">
    <property type="protein sequence ID" value="GGO14345.1"/>
    <property type="molecule type" value="Genomic_DNA"/>
</dbReference>
<evidence type="ECO:0000256" key="1">
    <source>
        <dbReference type="SAM" id="Phobius"/>
    </source>
</evidence>
<gene>
    <name evidence="2" type="ORF">GCM10007972_21360</name>
</gene>
<accession>A0ABQ2LEW5</accession>
<organism evidence="2 3">
    <name type="scientific">Iodidimonas muriae</name>
    <dbReference type="NCBI Taxonomy" id="261467"/>
    <lineage>
        <taxon>Bacteria</taxon>
        <taxon>Pseudomonadati</taxon>
        <taxon>Pseudomonadota</taxon>
        <taxon>Alphaproteobacteria</taxon>
        <taxon>Iodidimonadales</taxon>
        <taxon>Iodidimonadaceae</taxon>
        <taxon>Iodidimonas</taxon>
    </lineage>
</organism>
<name>A0ABQ2LEW5_9PROT</name>
<keyword evidence="1" id="KW-1133">Transmembrane helix</keyword>
<feature type="transmembrane region" description="Helical" evidence="1">
    <location>
        <begin position="219"/>
        <end position="240"/>
    </location>
</feature>
<feature type="transmembrane region" description="Helical" evidence="1">
    <location>
        <begin position="170"/>
        <end position="186"/>
    </location>
</feature>
<feature type="transmembrane region" description="Helical" evidence="1">
    <location>
        <begin position="146"/>
        <end position="164"/>
    </location>
</feature>
<keyword evidence="1" id="KW-0812">Transmembrane</keyword>